<comment type="caution">
    <text evidence="1">The sequence shown here is derived from an EMBL/GenBank/DDBJ whole genome shotgun (WGS) entry which is preliminary data.</text>
</comment>
<keyword evidence="2" id="KW-1185">Reference proteome</keyword>
<reference evidence="1 2" key="1">
    <citation type="submission" date="2024-04" db="EMBL/GenBank/DDBJ databases">
        <authorList>
            <person name="Rising A."/>
            <person name="Reimegard J."/>
            <person name="Sonavane S."/>
            <person name="Akerstrom W."/>
            <person name="Nylinder S."/>
            <person name="Hedman E."/>
            <person name="Kallberg Y."/>
        </authorList>
    </citation>
    <scope>NUCLEOTIDE SEQUENCE [LARGE SCALE GENOMIC DNA]</scope>
</reference>
<evidence type="ECO:0000313" key="2">
    <source>
        <dbReference type="Proteomes" id="UP001497382"/>
    </source>
</evidence>
<dbReference type="AlphaFoldDB" id="A0AAV1ZIN3"/>
<dbReference type="EMBL" id="CAXIEN010000047">
    <property type="protein sequence ID" value="CAL1270278.1"/>
    <property type="molecule type" value="Genomic_DNA"/>
</dbReference>
<name>A0AAV1ZIN3_9ARAC</name>
<accession>A0AAV1ZIN3</accession>
<dbReference type="Proteomes" id="UP001497382">
    <property type="component" value="Unassembled WGS sequence"/>
</dbReference>
<protein>
    <submittedName>
        <fullName evidence="1">Uncharacterized protein</fullName>
    </submittedName>
</protein>
<sequence length="155" mass="18481">MDIFSRGISTEIQHRMVLLDFATDIVRFSFIVQSSISYLDLPQQDFPFNYEDFFRRSFSVLDGTIQYPKYLINTEEKCRKILSNTRDFLYRYHLDMPKKREYNLRDGLKHENVTVDCGSRHIAKIAVRPNFYFTVLSSFVEEAVKRSNKKLKMIK</sequence>
<organism evidence="1 2">
    <name type="scientific">Larinioides sclopetarius</name>
    <dbReference type="NCBI Taxonomy" id="280406"/>
    <lineage>
        <taxon>Eukaryota</taxon>
        <taxon>Metazoa</taxon>
        <taxon>Ecdysozoa</taxon>
        <taxon>Arthropoda</taxon>
        <taxon>Chelicerata</taxon>
        <taxon>Arachnida</taxon>
        <taxon>Araneae</taxon>
        <taxon>Araneomorphae</taxon>
        <taxon>Entelegynae</taxon>
        <taxon>Araneoidea</taxon>
        <taxon>Araneidae</taxon>
        <taxon>Larinioides</taxon>
    </lineage>
</organism>
<proteinExistence type="predicted"/>
<gene>
    <name evidence="1" type="ORF">LARSCL_LOCUS5204</name>
</gene>
<evidence type="ECO:0000313" key="1">
    <source>
        <dbReference type="EMBL" id="CAL1270278.1"/>
    </source>
</evidence>